<dbReference type="Gene3D" id="3.40.190.10">
    <property type="entry name" value="Periplasmic binding protein-like II"/>
    <property type="match status" value="2"/>
</dbReference>
<dbReference type="Pfam" id="PF03466">
    <property type="entry name" value="LysR_substrate"/>
    <property type="match status" value="1"/>
</dbReference>
<keyword evidence="3" id="KW-0238">DNA-binding</keyword>
<dbReference type="Proteomes" id="UP001284601">
    <property type="component" value="Unassembled WGS sequence"/>
</dbReference>
<reference evidence="8" key="1">
    <citation type="submission" date="2023-07" db="EMBL/GenBank/DDBJ databases">
        <title>Conexibacter stalactiti sp. nov., isolated from stalactites in a lava cave and emended description of the genus Conexibacter.</title>
        <authorList>
            <person name="Lee S.D."/>
        </authorList>
    </citation>
    <scope>NUCLEOTIDE SEQUENCE [LARGE SCALE GENOMIC DNA]</scope>
    <source>
        <strain evidence="8">KCTC 39840</strain>
    </source>
</reference>
<dbReference type="InterPro" id="IPR005119">
    <property type="entry name" value="LysR_subst-bd"/>
</dbReference>
<feature type="domain" description="HTH lysR-type" evidence="6">
    <location>
        <begin position="1"/>
        <end position="59"/>
    </location>
</feature>
<dbReference type="InterPro" id="IPR036388">
    <property type="entry name" value="WH-like_DNA-bd_sf"/>
</dbReference>
<dbReference type="Gene3D" id="1.10.10.10">
    <property type="entry name" value="Winged helix-like DNA-binding domain superfamily/Winged helix DNA-binding domain"/>
    <property type="match status" value="1"/>
</dbReference>
<evidence type="ECO:0000256" key="4">
    <source>
        <dbReference type="ARBA" id="ARBA00023163"/>
    </source>
</evidence>
<keyword evidence="4" id="KW-0804">Transcription</keyword>
<protein>
    <submittedName>
        <fullName evidence="7">LysR substrate-binding domain-containing protein</fullName>
    </submittedName>
</protein>
<accession>A0ABU4HQF1</accession>
<organism evidence="7 8">
    <name type="scientific">Conexibacter stalactiti</name>
    <dbReference type="NCBI Taxonomy" id="1940611"/>
    <lineage>
        <taxon>Bacteria</taxon>
        <taxon>Bacillati</taxon>
        <taxon>Actinomycetota</taxon>
        <taxon>Thermoleophilia</taxon>
        <taxon>Solirubrobacterales</taxon>
        <taxon>Conexibacteraceae</taxon>
        <taxon>Conexibacter</taxon>
    </lineage>
</organism>
<feature type="region of interest" description="Disordered" evidence="5">
    <location>
        <begin position="299"/>
        <end position="321"/>
    </location>
</feature>
<dbReference type="SUPFAM" id="SSF53850">
    <property type="entry name" value="Periplasmic binding protein-like II"/>
    <property type="match status" value="1"/>
</dbReference>
<evidence type="ECO:0000256" key="1">
    <source>
        <dbReference type="ARBA" id="ARBA00009437"/>
    </source>
</evidence>
<dbReference type="PANTHER" id="PTHR30346:SF0">
    <property type="entry name" value="HCA OPERON TRANSCRIPTIONAL ACTIVATOR HCAR"/>
    <property type="match status" value="1"/>
</dbReference>
<comment type="similarity">
    <text evidence="1">Belongs to the LysR transcriptional regulatory family.</text>
</comment>
<evidence type="ECO:0000313" key="8">
    <source>
        <dbReference type="Proteomes" id="UP001284601"/>
    </source>
</evidence>
<dbReference type="CDD" id="cd08414">
    <property type="entry name" value="PBP2_LTTR_aromatics_like"/>
    <property type="match status" value="1"/>
</dbReference>
<keyword evidence="8" id="KW-1185">Reference proteome</keyword>
<evidence type="ECO:0000256" key="3">
    <source>
        <dbReference type="ARBA" id="ARBA00023125"/>
    </source>
</evidence>
<evidence type="ECO:0000259" key="6">
    <source>
        <dbReference type="PROSITE" id="PS50931"/>
    </source>
</evidence>
<dbReference type="Pfam" id="PF00126">
    <property type="entry name" value="HTH_1"/>
    <property type="match status" value="1"/>
</dbReference>
<dbReference type="InterPro" id="IPR000847">
    <property type="entry name" value="LysR_HTH_N"/>
</dbReference>
<dbReference type="EMBL" id="JAWSTH010000033">
    <property type="protein sequence ID" value="MDW5595470.1"/>
    <property type="molecule type" value="Genomic_DNA"/>
</dbReference>
<dbReference type="SUPFAM" id="SSF46785">
    <property type="entry name" value="Winged helix' DNA-binding domain"/>
    <property type="match status" value="1"/>
</dbReference>
<keyword evidence="2" id="KW-0805">Transcription regulation</keyword>
<dbReference type="PRINTS" id="PR00039">
    <property type="entry name" value="HTHLYSR"/>
</dbReference>
<dbReference type="InterPro" id="IPR036390">
    <property type="entry name" value="WH_DNA-bd_sf"/>
</dbReference>
<evidence type="ECO:0000256" key="5">
    <source>
        <dbReference type="SAM" id="MobiDB-lite"/>
    </source>
</evidence>
<sequence>MDLLRHLRYFVAVAQELHFGRAADRLHMAQSPLSQRIRSLEREFGVQLFVRSSRQVALTPAGRVLLDEAPRLLAAADEVRALMHRVRDGGLGELRTGMPPDFDARLVAGVLASFRAACPEVRLDIQQALAAEQEQALATGAIDVGLVWHPLGARGLVTGPVLEKPLGVVLPADSDLAAHEQVDLGDLRDRALVMFPREAGPAAYDEVLGTCRAYGFVPADVLHAHQREFGVGLVMAGDAIAFAFDGEQAVEEVVWRPLWGSPLRMRLSTAWRDRADGRTVDAFTRAVVTTLRDEGGWVESRAAPARQHDASVRRPSSGVLS</sequence>
<dbReference type="PANTHER" id="PTHR30346">
    <property type="entry name" value="TRANSCRIPTIONAL DUAL REGULATOR HCAR-RELATED"/>
    <property type="match status" value="1"/>
</dbReference>
<gene>
    <name evidence="7" type="ORF">R7226_14060</name>
</gene>
<reference evidence="7 8" key="2">
    <citation type="submission" date="2023-10" db="EMBL/GenBank/DDBJ databases">
        <authorList>
            <person name="Han X.F."/>
        </authorList>
    </citation>
    <scope>NUCLEOTIDE SEQUENCE [LARGE SCALE GENOMIC DNA]</scope>
    <source>
        <strain evidence="7 8">KCTC 39840</strain>
    </source>
</reference>
<dbReference type="PROSITE" id="PS50931">
    <property type="entry name" value="HTH_LYSR"/>
    <property type="match status" value="1"/>
</dbReference>
<comment type="caution">
    <text evidence="7">The sequence shown here is derived from an EMBL/GenBank/DDBJ whole genome shotgun (WGS) entry which is preliminary data.</text>
</comment>
<evidence type="ECO:0000313" key="7">
    <source>
        <dbReference type="EMBL" id="MDW5595470.1"/>
    </source>
</evidence>
<dbReference type="RefSeq" id="WP_318597807.1">
    <property type="nucleotide sequence ID" value="NZ_JAWSTH010000033.1"/>
</dbReference>
<evidence type="ECO:0000256" key="2">
    <source>
        <dbReference type="ARBA" id="ARBA00023015"/>
    </source>
</evidence>
<name>A0ABU4HQF1_9ACTN</name>
<proteinExistence type="inferred from homology"/>